<feature type="compositionally biased region" description="Polar residues" evidence="1">
    <location>
        <begin position="1"/>
        <end position="12"/>
    </location>
</feature>
<evidence type="ECO:0000313" key="2">
    <source>
        <dbReference type="EMBL" id="KAH8998025.1"/>
    </source>
</evidence>
<organism evidence="2 3">
    <name type="scientific">Lactarius akahatsu</name>
    <dbReference type="NCBI Taxonomy" id="416441"/>
    <lineage>
        <taxon>Eukaryota</taxon>
        <taxon>Fungi</taxon>
        <taxon>Dikarya</taxon>
        <taxon>Basidiomycota</taxon>
        <taxon>Agaricomycotina</taxon>
        <taxon>Agaricomycetes</taxon>
        <taxon>Russulales</taxon>
        <taxon>Russulaceae</taxon>
        <taxon>Lactarius</taxon>
    </lineage>
</organism>
<dbReference type="AlphaFoldDB" id="A0AAD4LN40"/>
<feature type="region of interest" description="Disordered" evidence="1">
    <location>
        <begin position="110"/>
        <end position="147"/>
    </location>
</feature>
<gene>
    <name evidence="2" type="ORF">EDB92DRAFT_1791995</name>
</gene>
<keyword evidence="3" id="KW-1185">Reference proteome</keyword>
<protein>
    <submittedName>
        <fullName evidence="2">Uncharacterized protein</fullName>
    </submittedName>
</protein>
<comment type="caution">
    <text evidence="2">The sequence shown here is derived from an EMBL/GenBank/DDBJ whole genome shotgun (WGS) entry which is preliminary data.</text>
</comment>
<feature type="compositionally biased region" description="Acidic residues" evidence="1">
    <location>
        <begin position="132"/>
        <end position="147"/>
    </location>
</feature>
<evidence type="ECO:0000256" key="1">
    <source>
        <dbReference type="SAM" id="MobiDB-lite"/>
    </source>
</evidence>
<dbReference type="Proteomes" id="UP001201163">
    <property type="component" value="Unassembled WGS sequence"/>
</dbReference>
<feature type="compositionally biased region" description="Low complexity" evidence="1">
    <location>
        <begin position="13"/>
        <end position="45"/>
    </location>
</feature>
<sequence>MLSSYGPSLNQDPRTPSSSSTYRPHTSSPLSESFSPSPSAASLQSRRVAQYKSIATPTRRVSAAYSSRPSRASVDKLSFIPSLFSSTTVSGESENTRDALLRGRLKERCARQAQARTKRVDMERRKSALSSDGEDVDMDSDEEDGEDTALNDELFRRIIASASQKHRYSYRLSFQNEVGSSIDPDMEDIAAWERSLQDLPPSEFDEEEIAERAAEAEEAELWADLDLEAGAHDVFSPSDVLDTGTRVNRDEDVDMT</sequence>
<feature type="region of interest" description="Disordered" evidence="1">
    <location>
        <begin position="54"/>
        <end position="73"/>
    </location>
</feature>
<feature type="compositionally biased region" description="Low complexity" evidence="1">
    <location>
        <begin position="59"/>
        <end position="72"/>
    </location>
</feature>
<feature type="region of interest" description="Disordered" evidence="1">
    <location>
        <begin position="235"/>
        <end position="256"/>
    </location>
</feature>
<name>A0AAD4LN40_9AGAM</name>
<feature type="region of interest" description="Disordered" evidence="1">
    <location>
        <begin position="1"/>
        <end position="45"/>
    </location>
</feature>
<evidence type="ECO:0000313" key="3">
    <source>
        <dbReference type="Proteomes" id="UP001201163"/>
    </source>
</evidence>
<accession>A0AAD4LN40</accession>
<proteinExistence type="predicted"/>
<dbReference type="EMBL" id="JAKELL010000006">
    <property type="protein sequence ID" value="KAH8998025.1"/>
    <property type="molecule type" value="Genomic_DNA"/>
</dbReference>
<reference evidence="2" key="1">
    <citation type="submission" date="2022-01" db="EMBL/GenBank/DDBJ databases">
        <title>Comparative genomics reveals a dynamic genome evolution in the ectomycorrhizal milk-cap (Lactarius) mushrooms.</title>
        <authorList>
            <consortium name="DOE Joint Genome Institute"/>
            <person name="Lebreton A."/>
            <person name="Tang N."/>
            <person name="Kuo A."/>
            <person name="LaButti K."/>
            <person name="Drula E."/>
            <person name="Barry K."/>
            <person name="Clum A."/>
            <person name="Lipzen A."/>
            <person name="Mousain D."/>
            <person name="Ng V."/>
            <person name="Wang R."/>
            <person name="Wang X."/>
            <person name="Dai Y."/>
            <person name="Henrissat B."/>
            <person name="Grigoriev I.V."/>
            <person name="Guerin-Laguette A."/>
            <person name="Yu F."/>
            <person name="Martin F.M."/>
        </authorList>
    </citation>
    <scope>NUCLEOTIDE SEQUENCE</scope>
    <source>
        <strain evidence="2">QP</strain>
    </source>
</reference>